<dbReference type="Proteomes" id="UP000230551">
    <property type="component" value="Unassembled WGS sequence"/>
</dbReference>
<name>A0A2G5PAD4_9MYCO</name>
<organism evidence="1 2">
    <name type="scientific">Mycolicibacterium brumae</name>
    <dbReference type="NCBI Taxonomy" id="85968"/>
    <lineage>
        <taxon>Bacteria</taxon>
        <taxon>Bacillati</taxon>
        <taxon>Actinomycetota</taxon>
        <taxon>Actinomycetes</taxon>
        <taxon>Mycobacteriales</taxon>
        <taxon>Mycobacteriaceae</taxon>
        <taxon>Mycolicibacterium</taxon>
    </lineage>
</organism>
<reference evidence="1 2" key="1">
    <citation type="journal article" date="2017" name="Infect. Genet. Evol.">
        <title>The new phylogeny of the genus Mycobacterium: The old and the news.</title>
        <authorList>
            <person name="Tortoli E."/>
            <person name="Fedrizzi T."/>
            <person name="Meehan C.J."/>
            <person name="Trovato A."/>
            <person name="Grottola A."/>
            <person name="Giacobazzi E."/>
            <person name="Serpini G.F."/>
            <person name="Tagliazucchi S."/>
            <person name="Fabio A."/>
            <person name="Bettua C."/>
            <person name="Bertorelli R."/>
            <person name="Frascaro F."/>
            <person name="De Sanctis V."/>
            <person name="Pecorari M."/>
            <person name="Jousson O."/>
            <person name="Segata N."/>
            <person name="Cirillo D.M."/>
        </authorList>
    </citation>
    <scope>NUCLEOTIDE SEQUENCE [LARGE SCALE GENOMIC DNA]</scope>
    <source>
        <strain evidence="1 2">CIP1034565</strain>
    </source>
</reference>
<comment type="caution">
    <text evidence="1">The sequence shown here is derived from an EMBL/GenBank/DDBJ whole genome shotgun (WGS) entry which is preliminary data.</text>
</comment>
<dbReference type="AlphaFoldDB" id="A0A2G5PAD4"/>
<evidence type="ECO:0000313" key="2">
    <source>
        <dbReference type="Proteomes" id="UP000230551"/>
    </source>
</evidence>
<dbReference type="STRING" id="85968.GCA_900073015_00314"/>
<sequence>MLAFAPPASADPDPFIPNADAGWCPGGQFQSPISGGSRYCLGQSFPDGSFYAQQWGGNSNPLAPGGWMNFASCSAMVEGQVQGGLPYGGVPECGGGPSSVDL</sequence>
<evidence type="ECO:0000313" key="1">
    <source>
        <dbReference type="EMBL" id="PIB75030.1"/>
    </source>
</evidence>
<protein>
    <submittedName>
        <fullName evidence="1">Uncharacterized protein</fullName>
    </submittedName>
</protein>
<dbReference type="EMBL" id="PDCN02000012">
    <property type="protein sequence ID" value="PIB75030.1"/>
    <property type="molecule type" value="Genomic_DNA"/>
</dbReference>
<proteinExistence type="predicted"/>
<accession>A0A2G5PAD4</accession>
<dbReference type="OrthoDB" id="4639901at2"/>
<keyword evidence="2" id="KW-1185">Reference proteome</keyword>
<dbReference type="RefSeq" id="WP_090585190.1">
    <property type="nucleotide sequence ID" value="NZ_CP104302.1"/>
</dbReference>
<gene>
    <name evidence="1" type="ORF">CQY22_010480</name>
</gene>